<dbReference type="Gene3D" id="3.40.50.300">
    <property type="entry name" value="P-loop containing nucleotide triphosphate hydrolases"/>
    <property type="match status" value="1"/>
</dbReference>
<dbReference type="AlphaFoldDB" id="A0A1X2I0C7"/>
<dbReference type="EMBL" id="MCGE01000039">
    <property type="protein sequence ID" value="ORZ06453.1"/>
    <property type="molecule type" value="Genomic_DNA"/>
</dbReference>
<evidence type="ECO:0000259" key="2">
    <source>
        <dbReference type="Pfam" id="PF00485"/>
    </source>
</evidence>
<comment type="caution">
    <text evidence="3">The sequence shown here is derived from an EMBL/GenBank/DDBJ whole genome shotgun (WGS) entry which is preliminary data.</text>
</comment>
<protein>
    <submittedName>
        <fullName evidence="3">p-loop containing nucleoside triphosphate hydrolase protein</fullName>
    </submittedName>
</protein>
<dbReference type="GO" id="GO:0016787">
    <property type="term" value="F:hydrolase activity"/>
    <property type="evidence" value="ECO:0007669"/>
    <property type="project" value="UniProtKB-KW"/>
</dbReference>
<proteinExistence type="predicted"/>
<dbReference type="GO" id="GO:0016301">
    <property type="term" value="F:kinase activity"/>
    <property type="evidence" value="ECO:0007669"/>
    <property type="project" value="InterPro"/>
</dbReference>
<dbReference type="Proteomes" id="UP000193560">
    <property type="component" value="Unassembled WGS sequence"/>
</dbReference>
<reference evidence="3 4" key="1">
    <citation type="submission" date="2016-07" db="EMBL/GenBank/DDBJ databases">
        <title>Pervasive Adenine N6-methylation of Active Genes in Fungi.</title>
        <authorList>
            <consortium name="DOE Joint Genome Institute"/>
            <person name="Mondo S.J."/>
            <person name="Dannebaum R.O."/>
            <person name="Kuo R.C."/>
            <person name="Labutti K."/>
            <person name="Haridas S."/>
            <person name="Kuo A."/>
            <person name="Salamov A."/>
            <person name="Ahrendt S.R."/>
            <person name="Lipzen A."/>
            <person name="Sullivan W."/>
            <person name="Andreopoulos W.B."/>
            <person name="Clum A."/>
            <person name="Lindquist E."/>
            <person name="Daum C."/>
            <person name="Ramamoorthy G.K."/>
            <person name="Gryganskyi A."/>
            <person name="Culley D."/>
            <person name="Magnuson J.K."/>
            <person name="James T.Y."/>
            <person name="O'Malley M.A."/>
            <person name="Stajich J.E."/>
            <person name="Spatafora J.W."/>
            <person name="Visel A."/>
            <person name="Grigoriev I.V."/>
        </authorList>
    </citation>
    <scope>NUCLEOTIDE SEQUENCE [LARGE SCALE GENOMIC DNA]</scope>
    <source>
        <strain evidence="3 4">NRRL 1336</strain>
    </source>
</reference>
<keyword evidence="4" id="KW-1185">Reference proteome</keyword>
<dbReference type="SUPFAM" id="SSF52540">
    <property type="entry name" value="P-loop containing nucleoside triphosphate hydrolases"/>
    <property type="match status" value="1"/>
</dbReference>
<dbReference type="STRING" id="90262.A0A1X2I0C7"/>
<dbReference type="PANTHER" id="PTHR10285">
    <property type="entry name" value="URIDINE KINASE"/>
    <property type="match status" value="1"/>
</dbReference>
<dbReference type="Pfam" id="PF00485">
    <property type="entry name" value="PRK"/>
    <property type="match status" value="1"/>
</dbReference>
<keyword evidence="3" id="KW-0378">Hydrolase</keyword>
<dbReference type="OrthoDB" id="10041966at2759"/>
<gene>
    <name evidence="3" type="ORF">BCR42DRAFT_427173</name>
</gene>
<feature type="domain" description="Phosphoribulokinase/uridine kinase" evidence="2">
    <location>
        <begin position="6"/>
        <end position="154"/>
    </location>
</feature>
<dbReference type="PRINTS" id="PR00988">
    <property type="entry name" value="URIDINKINASE"/>
</dbReference>
<dbReference type="InterPro" id="IPR027417">
    <property type="entry name" value="P-loop_NTPase"/>
</dbReference>
<organism evidence="3 4">
    <name type="scientific">Absidia repens</name>
    <dbReference type="NCBI Taxonomy" id="90262"/>
    <lineage>
        <taxon>Eukaryota</taxon>
        <taxon>Fungi</taxon>
        <taxon>Fungi incertae sedis</taxon>
        <taxon>Mucoromycota</taxon>
        <taxon>Mucoromycotina</taxon>
        <taxon>Mucoromycetes</taxon>
        <taxon>Mucorales</taxon>
        <taxon>Cunninghamellaceae</taxon>
        <taxon>Absidia</taxon>
    </lineage>
</organism>
<dbReference type="CDD" id="cd02024">
    <property type="entry name" value="NRK1"/>
    <property type="match status" value="1"/>
</dbReference>
<name>A0A1X2I0C7_9FUNG</name>
<feature type="region of interest" description="Disordered" evidence="1">
    <location>
        <begin position="190"/>
        <end position="209"/>
    </location>
</feature>
<sequence length="236" mass="26897">MRVITVGISGASCSGKTTITRVLQQLVKQSIIIYQDDYFRPDQLVPIDPTTQLANWDCPEALDFDRFASTIQYVQQHGCLPAGYHSNEVSNTHDGSTLVTNDQLAQWKHQLVNDDDNTLWLFVDGFMLLSDPKVTDLLDHKVFVTASYDTLKQRRQDRQGYHTLEGYWVDPPGYFDAIVWPEFLRAHQHVPGPHQQHQQQQPSSEEESHSRGLVVVNTDLLDIPQSLDKVVNALWS</sequence>
<evidence type="ECO:0000256" key="1">
    <source>
        <dbReference type="SAM" id="MobiDB-lite"/>
    </source>
</evidence>
<accession>A0A1X2I0C7</accession>
<dbReference type="InterPro" id="IPR006083">
    <property type="entry name" value="PRK/URK"/>
</dbReference>
<dbReference type="GO" id="GO:0005524">
    <property type="term" value="F:ATP binding"/>
    <property type="evidence" value="ECO:0007669"/>
    <property type="project" value="InterPro"/>
</dbReference>
<evidence type="ECO:0000313" key="4">
    <source>
        <dbReference type="Proteomes" id="UP000193560"/>
    </source>
</evidence>
<feature type="compositionally biased region" description="Low complexity" evidence="1">
    <location>
        <begin position="190"/>
        <end position="203"/>
    </location>
</feature>
<evidence type="ECO:0000313" key="3">
    <source>
        <dbReference type="EMBL" id="ORZ06453.1"/>
    </source>
</evidence>